<dbReference type="Pfam" id="PF01798">
    <property type="entry name" value="Nop"/>
    <property type="match status" value="1"/>
</dbReference>
<accession>A0A0A9YC69</accession>
<evidence type="ECO:0000313" key="5">
    <source>
        <dbReference type="EMBL" id="JAG29226.1"/>
    </source>
</evidence>
<dbReference type="EMBL" id="GBHO01014377">
    <property type="protein sequence ID" value="JAG29227.1"/>
    <property type="molecule type" value="Transcribed_RNA"/>
</dbReference>
<dbReference type="EMBL" id="GBHO01014378">
    <property type="protein sequence ID" value="JAG29226.1"/>
    <property type="molecule type" value="Transcribed_RNA"/>
</dbReference>
<evidence type="ECO:0000313" key="6">
    <source>
        <dbReference type="EMBL" id="JAG29227.1"/>
    </source>
</evidence>
<reference evidence="5" key="1">
    <citation type="journal article" date="2014" name="PLoS ONE">
        <title>Transcriptome-Based Identification of ABC Transporters in the Western Tarnished Plant Bug Lygus hesperus.</title>
        <authorList>
            <person name="Hull J.J."/>
            <person name="Chaney K."/>
            <person name="Geib S.M."/>
            <person name="Fabrick J.A."/>
            <person name="Brent C.S."/>
            <person name="Walsh D."/>
            <person name="Lavine L.C."/>
        </authorList>
    </citation>
    <scope>NUCLEOTIDE SEQUENCE</scope>
</reference>
<name>A0A0A9YC69_LYGHE</name>
<proteinExistence type="predicted"/>
<dbReference type="PANTHER" id="PTHR10894">
    <property type="entry name" value="NUCLEOLAR PROTEIN 5 NUCLEOLAR PROTEIN NOP5 NOP58"/>
    <property type="match status" value="1"/>
</dbReference>
<evidence type="ECO:0000259" key="4">
    <source>
        <dbReference type="PROSITE" id="PS51358"/>
    </source>
</evidence>
<dbReference type="InterPro" id="IPR002687">
    <property type="entry name" value="Nop_dom"/>
</dbReference>
<sequence>MLYVQIVRQVGFRTNFSKTDLSNILDRELELQLREVSEVSMGTDIAEEDIESIHQCCDQVLELNTYKASLLQYLQDRMNAIAPNLTMMVGELVGARLISHAGSLIN</sequence>
<protein>
    <submittedName>
        <fullName evidence="5">Nucleolar protein 58</fullName>
    </submittedName>
</protein>
<dbReference type="InterPro" id="IPR036070">
    <property type="entry name" value="Nop_dom_sf"/>
</dbReference>
<dbReference type="PANTHER" id="PTHR10894:SF1">
    <property type="entry name" value="NUCLEOLAR PROTEIN 58"/>
    <property type="match status" value="1"/>
</dbReference>
<dbReference type="SUPFAM" id="SSF89124">
    <property type="entry name" value="Nop domain"/>
    <property type="match status" value="1"/>
</dbReference>
<keyword evidence="3" id="KW-0539">Nucleus</keyword>
<dbReference type="InterPro" id="IPR045056">
    <property type="entry name" value="Nop56/Nop58"/>
</dbReference>
<dbReference type="PROSITE" id="PS51358">
    <property type="entry name" value="NOP"/>
    <property type="match status" value="1"/>
</dbReference>
<dbReference type="GO" id="GO:0031428">
    <property type="term" value="C:box C/D methylation guide snoRNP complex"/>
    <property type="evidence" value="ECO:0007669"/>
    <property type="project" value="InterPro"/>
</dbReference>
<dbReference type="GO" id="GO:0042254">
    <property type="term" value="P:ribosome biogenesis"/>
    <property type="evidence" value="ECO:0007669"/>
    <property type="project" value="UniProtKB-KW"/>
</dbReference>
<gene>
    <name evidence="5" type="primary">nop58_1</name>
    <name evidence="6" type="synonym">nop58_0</name>
    <name evidence="5" type="ORF">CM83_7559</name>
    <name evidence="6" type="ORF">CM83_7561</name>
</gene>
<dbReference type="GO" id="GO:0032040">
    <property type="term" value="C:small-subunit processome"/>
    <property type="evidence" value="ECO:0007669"/>
    <property type="project" value="InterPro"/>
</dbReference>
<organism evidence="5">
    <name type="scientific">Lygus hesperus</name>
    <name type="common">Western plant bug</name>
    <dbReference type="NCBI Taxonomy" id="30085"/>
    <lineage>
        <taxon>Eukaryota</taxon>
        <taxon>Metazoa</taxon>
        <taxon>Ecdysozoa</taxon>
        <taxon>Arthropoda</taxon>
        <taxon>Hexapoda</taxon>
        <taxon>Insecta</taxon>
        <taxon>Pterygota</taxon>
        <taxon>Neoptera</taxon>
        <taxon>Paraneoptera</taxon>
        <taxon>Hemiptera</taxon>
        <taxon>Heteroptera</taxon>
        <taxon>Panheteroptera</taxon>
        <taxon>Cimicomorpha</taxon>
        <taxon>Miridae</taxon>
        <taxon>Mirini</taxon>
        <taxon>Lygus</taxon>
    </lineage>
</organism>
<keyword evidence="2" id="KW-0690">Ribosome biogenesis</keyword>
<evidence type="ECO:0000256" key="3">
    <source>
        <dbReference type="ARBA" id="ARBA00023242"/>
    </source>
</evidence>
<dbReference type="AlphaFoldDB" id="A0A0A9YC69"/>
<dbReference type="InterPro" id="IPR042239">
    <property type="entry name" value="Nop_C"/>
</dbReference>
<dbReference type="GO" id="GO:0030515">
    <property type="term" value="F:snoRNA binding"/>
    <property type="evidence" value="ECO:0007669"/>
    <property type="project" value="InterPro"/>
</dbReference>
<dbReference type="Gene3D" id="1.10.287.4070">
    <property type="match status" value="1"/>
</dbReference>
<dbReference type="Gene3D" id="1.10.246.90">
    <property type="entry name" value="Nop domain"/>
    <property type="match status" value="1"/>
</dbReference>
<evidence type="ECO:0000256" key="2">
    <source>
        <dbReference type="ARBA" id="ARBA00022517"/>
    </source>
</evidence>
<feature type="domain" description="Nop" evidence="4">
    <location>
        <begin position="81"/>
        <end position="106"/>
    </location>
</feature>
<reference evidence="5" key="2">
    <citation type="submission" date="2014-07" db="EMBL/GenBank/DDBJ databases">
        <authorList>
            <person name="Hull J."/>
        </authorList>
    </citation>
    <scope>NUCLEOTIDE SEQUENCE</scope>
</reference>
<evidence type="ECO:0000256" key="1">
    <source>
        <dbReference type="ARBA" id="ARBA00004604"/>
    </source>
</evidence>
<comment type="subcellular location">
    <subcellularLocation>
        <location evidence="1">Nucleus</location>
        <location evidence="1">Nucleolus</location>
    </subcellularLocation>
</comment>